<evidence type="ECO:0000256" key="6">
    <source>
        <dbReference type="ARBA" id="ARBA00022989"/>
    </source>
</evidence>
<evidence type="ECO:0000313" key="11">
    <source>
        <dbReference type="EMBL" id="MBO9200841.1"/>
    </source>
</evidence>
<dbReference type="Gene3D" id="3.40.50.300">
    <property type="entry name" value="P-loop containing nucleotide triphosphate hydrolases"/>
    <property type="match status" value="1"/>
</dbReference>
<dbReference type="Pfam" id="PF13807">
    <property type="entry name" value="GNVR"/>
    <property type="match status" value="1"/>
</dbReference>
<dbReference type="GO" id="GO:0004715">
    <property type="term" value="F:non-membrane spanning protein tyrosine kinase activity"/>
    <property type="evidence" value="ECO:0007669"/>
    <property type="project" value="UniProtKB-EC"/>
</dbReference>
<dbReference type="InterPro" id="IPR005702">
    <property type="entry name" value="Wzc-like_C"/>
</dbReference>
<feature type="domain" description="Tyrosine-protein kinase G-rich" evidence="10">
    <location>
        <begin position="450"/>
        <end position="528"/>
    </location>
</feature>
<feature type="transmembrane region" description="Helical" evidence="8">
    <location>
        <begin position="28"/>
        <end position="51"/>
    </location>
</feature>
<name>A0ABS3YSF6_9BACT</name>
<dbReference type="RefSeq" id="WP_209138876.1">
    <property type="nucleotide sequence ID" value="NZ_JAGHKO010000001.1"/>
</dbReference>
<dbReference type="EMBL" id="JAGHKO010000001">
    <property type="protein sequence ID" value="MBO9200841.1"/>
    <property type="molecule type" value="Genomic_DNA"/>
</dbReference>
<feature type="transmembrane region" description="Helical" evidence="8">
    <location>
        <begin position="507"/>
        <end position="526"/>
    </location>
</feature>
<organism evidence="11 12">
    <name type="scientific">Niastella soli</name>
    <dbReference type="NCBI Taxonomy" id="2821487"/>
    <lineage>
        <taxon>Bacteria</taxon>
        <taxon>Pseudomonadati</taxon>
        <taxon>Bacteroidota</taxon>
        <taxon>Chitinophagia</taxon>
        <taxon>Chitinophagales</taxon>
        <taxon>Chitinophagaceae</taxon>
        <taxon>Niastella</taxon>
    </lineage>
</organism>
<evidence type="ECO:0000256" key="8">
    <source>
        <dbReference type="SAM" id="Phobius"/>
    </source>
</evidence>
<dbReference type="InterPro" id="IPR027417">
    <property type="entry name" value="P-loop_NTPase"/>
</dbReference>
<evidence type="ECO:0000256" key="2">
    <source>
        <dbReference type="ARBA" id="ARBA00022475"/>
    </source>
</evidence>
<keyword evidence="2" id="KW-1003">Cell membrane</keyword>
<dbReference type="InterPro" id="IPR032807">
    <property type="entry name" value="GNVR"/>
</dbReference>
<dbReference type="Pfam" id="PF02706">
    <property type="entry name" value="Wzz"/>
    <property type="match status" value="1"/>
</dbReference>
<dbReference type="Pfam" id="PF10609">
    <property type="entry name" value="ParA"/>
    <property type="match status" value="1"/>
</dbReference>
<dbReference type="EC" id="2.7.10.2" evidence="11"/>
<keyword evidence="4" id="KW-0547">Nucleotide-binding</keyword>
<dbReference type="NCBIfam" id="TIGR01007">
    <property type="entry name" value="eps_fam"/>
    <property type="match status" value="1"/>
</dbReference>
<dbReference type="CDD" id="cd05387">
    <property type="entry name" value="BY-kinase"/>
    <property type="match status" value="1"/>
</dbReference>
<keyword evidence="11" id="KW-0808">Transferase</keyword>
<keyword evidence="3 8" id="KW-0812">Transmembrane</keyword>
<dbReference type="InterPro" id="IPR033756">
    <property type="entry name" value="YlxH/NBP35"/>
</dbReference>
<comment type="caution">
    <text evidence="11">The sequence shown here is derived from an EMBL/GenBank/DDBJ whole genome shotgun (WGS) entry which is preliminary data.</text>
</comment>
<evidence type="ECO:0000313" key="12">
    <source>
        <dbReference type="Proteomes" id="UP000677244"/>
    </source>
</evidence>
<evidence type="ECO:0000259" key="9">
    <source>
        <dbReference type="Pfam" id="PF02706"/>
    </source>
</evidence>
<gene>
    <name evidence="11" type="ORF">J7I42_11245</name>
</gene>
<evidence type="ECO:0000259" key="10">
    <source>
        <dbReference type="Pfam" id="PF13807"/>
    </source>
</evidence>
<evidence type="ECO:0000256" key="3">
    <source>
        <dbReference type="ARBA" id="ARBA00022692"/>
    </source>
</evidence>
<keyword evidence="6 8" id="KW-1133">Transmembrane helix</keyword>
<dbReference type="Proteomes" id="UP000677244">
    <property type="component" value="Unassembled WGS sequence"/>
</dbReference>
<accession>A0ABS3YSF6</accession>
<comment type="subcellular location">
    <subcellularLocation>
        <location evidence="1">Cell membrane</location>
        <topology evidence="1">Multi-pass membrane protein</topology>
    </subcellularLocation>
</comment>
<keyword evidence="12" id="KW-1185">Reference proteome</keyword>
<dbReference type="SUPFAM" id="SSF52540">
    <property type="entry name" value="P-loop containing nucleoside triphosphate hydrolases"/>
    <property type="match status" value="1"/>
</dbReference>
<dbReference type="PANTHER" id="PTHR32309">
    <property type="entry name" value="TYROSINE-PROTEIN KINASE"/>
    <property type="match status" value="1"/>
</dbReference>
<evidence type="ECO:0000256" key="4">
    <source>
        <dbReference type="ARBA" id="ARBA00022741"/>
    </source>
</evidence>
<sequence>MQVTHKNGLEMESKETSAAQLWNRYASYWPWFVFLLLLAVGGACLYMRFAIPKYESTARLLIKDEKKGVEDSKGLESLNLISTKKILENEMEVLSSRSLVKEVVNNLQLYAPVFEERKIDSWLETNTAWLSKKGVSPGGLPAYTTSPVIVQAQKPDYLREVKKVPFVYDRAQQKVVLGTTGYPLNEWVETPYGTLQFAPNPRLEDSTYVSNGQYYFSLQQPKKVIADIQNRLVIASASKLSSILNLSIRDEVPERGEDILNTLLTSYNVAMLKDKNTLAANTLRFVEDRLNHVSRDLSGIEKKIEGYKSSQQAVDVSEQGKLFLENVSANDQKLSEIDMKLAALDQVEHYVKQKDSNSSIAPSTLGVTDPVLSSLLDKLYEKELEYEKKKSTTGEGNPLLTSVADQINRIKPGILENIQNQRHNLQASKSNLASTNSSYTSVLQTIPKKERDLIEISRQQNTMQSIYAFLLQKKEETALSYAANVSDSRVVDRASSTVAPVSPKMPIVFAIAIVVAMAFFVVWVTLKELFNRKIMYRQDIERLTSHPVIAEVSRSKTKEPIVIGANNRTFVAEQFRKLRVALNYLGINTTHKKVLVTSGISGEGKSFIATNLALSMALTGKKVVLLEMDLHSPAISEHLSIDREVGMSSYLLGTREPEEIIRRTELNDNLFFIPAGPLSGNPTELLMNNRLPELLNYLDGIFDYIIIDSAPVAPVTDAYIISPLCDATLYIVRHRHTPKVLVEQLDKSSKVNILKNMAIVFNGIRPRGFGKHHYGYGYGYGDGYVYKEKRSSKKTSSFKPI</sequence>
<evidence type="ECO:0000256" key="5">
    <source>
        <dbReference type="ARBA" id="ARBA00022840"/>
    </source>
</evidence>
<evidence type="ECO:0000256" key="7">
    <source>
        <dbReference type="ARBA" id="ARBA00023136"/>
    </source>
</evidence>
<keyword evidence="7 8" id="KW-0472">Membrane</keyword>
<keyword evidence="5" id="KW-0067">ATP-binding</keyword>
<reference evidence="11 12" key="1">
    <citation type="submission" date="2021-03" db="EMBL/GenBank/DDBJ databases">
        <title>Assistant Professor.</title>
        <authorList>
            <person name="Huq M.A."/>
        </authorList>
    </citation>
    <scope>NUCLEOTIDE SEQUENCE [LARGE SCALE GENOMIC DNA]</scope>
    <source>
        <strain evidence="11 12">MAH-29</strain>
    </source>
</reference>
<dbReference type="PANTHER" id="PTHR32309:SF13">
    <property type="entry name" value="FERRIC ENTEROBACTIN TRANSPORT PROTEIN FEPE"/>
    <property type="match status" value="1"/>
</dbReference>
<evidence type="ECO:0000256" key="1">
    <source>
        <dbReference type="ARBA" id="ARBA00004651"/>
    </source>
</evidence>
<protein>
    <submittedName>
        <fullName evidence="11">Polysaccharide biosynthesis tyrosine autokinase</fullName>
        <ecNumber evidence="11">2.7.10.2</ecNumber>
    </submittedName>
</protein>
<feature type="domain" description="Polysaccharide chain length determinant N-terminal" evidence="9">
    <location>
        <begin position="29"/>
        <end position="107"/>
    </location>
</feature>
<proteinExistence type="predicted"/>
<dbReference type="InterPro" id="IPR003856">
    <property type="entry name" value="LPS_length_determ_N"/>
</dbReference>
<dbReference type="InterPro" id="IPR050445">
    <property type="entry name" value="Bact_polysacc_biosynth/exp"/>
</dbReference>